<sequence>MTALRRPDGTVTSSRRAIEKLIHDLYSDLFDSHVHLPPRHLPQDGCVVPPAFPYKIRHTSSMEKSYSARSEGVRSKHLNNLPPLYENGDVHDIATLVRSTLFTRAILNRICTTSDEENPWEQAAVRRGFSTTYIPKCCESTTPHATVEREHKKVKIEGSNCIICGLRVTASVEKGKHSLSIQPLLEWKAYV</sequence>
<reference evidence="1 2" key="1">
    <citation type="submission" date="2018-11" db="EMBL/GenBank/DDBJ databases">
        <authorList>
            <consortium name="Pathogen Informatics"/>
        </authorList>
    </citation>
    <scope>NUCLEOTIDE SEQUENCE [LARGE SCALE GENOMIC DNA]</scope>
</reference>
<dbReference type="OrthoDB" id="410104at2759"/>
<dbReference type="Proteomes" id="UP000050761">
    <property type="component" value="Unassembled WGS sequence"/>
</dbReference>
<proteinExistence type="predicted"/>
<accession>A0A3P7V9P7</accession>
<evidence type="ECO:0000313" key="2">
    <source>
        <dbReference type="Proteomes" id="UP000050761"/>
    </source>
</evidence>
<gene>
    <name evidence="1" type="ORF">HPBE_LOCUS2849</name>
</gene>
<evidence type="ECO:0000313" key="1">
    <source>
        <dbReference type="EMBL" id="VDO28793.1"/>
    </source>
</evidence>
<dbReference type="AlphaFoldDB" id="A0A183F9K6"/>
<dbReference type="WBParaSite" id="HPBE_0000284801-mRNA-1">
    <property type="protein sequence ID" value="HPBE_0000284801-mRNA-1"/>
    <property type="gene ID" value="HPBE_0000284801"/>
</dbReference>
<protein>
    <submittedName>
        <fullName evidence="3">RING-type domain-containing protein</fullName>
    </submittedName>
</protein>
<dbReference type="EMBL" id="UZAH01005205">
    <property type="protein sequence ID" value="VDO28793.1"/>
    <property type="molecule type" value="Genomic_DNA"/>
</dbReference>
<name>A0A183F9K6_HELPZ</name>
<accession>A0A183F9K6</accession>
<keyword evidence="2" id="KW-1185">Reference proteome</keyword>
<evidence type="ECO:0000313" key="3">
    <source>
        <dbReference type="WBParaSite" id="HPBE_0000284801-mRNA-1"/>
    </source>
</evidence>
<organism evidence="2 3">
    <name type="scientific">Heligmosomoides polygyrus</name>
    <name type="common">Parasitic roundworm</name>
    <dbReference type="NCBI Taxonomy" id="6339"/>
    <lineage>
        <taxon>Eukaryota</taxon>
        <taxon>Metazoa</taxon>
        <taxon>Ecdysozoa</taxon>
        <taxon>Nematoda</taxon>
        <taxon>Chromadorea</taxon>
        <taxon>Rhabditida</taxon>
        <taxon>Rhabditina</taxon>
        <taxon>Rhabditomorpha</taxon>
        <taxon>Strongyloidea</taxon>
        <taxon>Heligmosomidae</taxon>
        <taxon>Heligmosomoides</taxon>
    </lineage>
</organism>
<reference evidence="3" key="2">
    <citation type="submission" date="2019-09" db="UniProtKB">
        <authorList>
            <consortium name="WormBaseParasite"/>
        </authorList>
    </citation>
    <scope>IDENTIFICATION</scope>
</reference>